<comment type="caution">
    <text evidence="9">The sequence shown here is derived from an EMBL/GenBank/DDBJ whole genome shotgun (WGS) entry which is preliminary data.</text>
</comment>
<protein>
    <recommendedName>
        <fullName evidence="7">Dihydroorotase</fullName>
        <shortName evidence="7">DHOase</shortName>
        <ecNumber evidence="7">3.5.2.3</ecNumber>
    </recommendedName>
</protein>
<feature type="binding site" evidence="7">
    <location>
        <position position="305"/>
    </location>
    <ligand>
        <name>substrate</name>
    </ligand>
</feature>
<evidence type="ECO:0000313" key="10">
    <source>
        <dbReference type="Proteomes" id="UP000247698"/>
    </source>
</evidence>
<reference evidence="9 10" key="1">
    <citation type="submission" date="2018-05" db="EMBL/GenBank/DDBJ databases">
        <title>Reference genomes for bee gut microbiota database.</title>
        <authorList>
            <person name="Ellegaard K.M."/>
        </authorList>
    </citation>
    <scope>NUCLEOTIDE SEQUENCE [LARGE SCALE GENOMIC DNA]</scope>
    <source>
        <strain evidence="9 10">ESL0184</strain>
    </source>
</reference>
<keyword evidence="6 7" id="KW-0665">Pyrimidine biosynthesis</keyword>
<dbReference type="InterPro" id="IPR050138">
    <property type="entry name" value="DHOase/Allantoinase_Hydrolase"/>
</dbReference>
<feature type="active site" evidence="7">
    <location>
        <position position="301"/>
    </location>
</feature>
<evidence type="ECO:0000256" key="4">
    <source>
        <dbReference type="ARBA" id="ARBA00022801"/>
    </source>
</evidence>
<evidence type="ECO:0000256" key="7">
    <source>
        <dbReference type="HAMAP-Rule" id="MF_00220"/>
    </source>
</evidence>
<dbReference type="EC" id="3.5.2.3" evidence="7"/>
<dbReference type="NCBIfam" id="TIGR00857">
    <property type="entry name" value="pyrC_multi"/>
    <property type="match status" value="1"/>
</dbReference>
<evidence type="ECO:0000259" key="8">
    <source>
        <dbReference type="Pfam" id="PF12890"/>
    </source>
</evidence>
<evidence type="ECO:0000256" key="3">
    <source>
        <dbReference type="ARBA" id="ARBA00022723"/>
    </source>
</evidence>
<dbReference type="NCBIfam" id="NF006837">
    <property type="entry name" value="PRK09357.1-2"/>
    <property type="match status" value="1"/>
</dbReference>
<dbReference type="SUPFAM" id="SSF51556">
    <property type="entry name" value="Metallo-dependent hydrolases"/>
    <property type="match status" value="1"/>
</dbReference>
<dbReference type="CDD" id="cd01317">
    <property type="entry name" value="DHOase_IIa"/>
    <property type="match status" value="1"/>
</dbReference>
<dbReference type="InterPro" id="IPR011059">
    <property type="entry name" value="Metal-dep_hydrolase_composite"/>
</dbReference>
<gene>
    <name evidence="7" type="primary">pyrC</name>
    <name evidence="9" type="ORF">DK873_06315</name>
</gene>
<dbReference type="InterPro" id="IPR004722">
    <property type="entry name" value="DHOase"/>
</dbReference>
<feature type="binding site" evidence="7">
    <location>
        <position position="148"/>
    </location>
    <ligand>
        <name>Zn(2+)</name>
        <dbReference type="ChEBI" id="CHEBI:29105"/>
        <label>1</label>
    </ligand>
</feature>
<dbReference type="InterPro" id="IPR024403">
    <property type="entry name" value="DHOase_cat"/>
</dbReference>
<dbReference type="SUPFAM" id="SSF51338">
    <property type="entry name" value="Composite domain of metallo-dependent hydrolases"/>
    <property type="match status" value="1"/>
</dbReference>
<dbReference type="RefSeq" id="WP_110446253.1">
    <property type="nucleotide sequence ID" value="NZ_QGLG01000002.1"/>
</dbReference>
<evidence type="ECO:0000313" key="9">
    <source>
        <dbReference type="EMBL" id="PXY84757.1"/>
    </source>
</evidence>
<feature type="binding site" evidence="7">
    <location>
        <position position="58"/>
    </location>
    <ligand>
        <name>Zn(2+)</name>
        <dbReference type="ChEBI" id="CHEBI:29105"/>
        <label>1</label>
    </ligand>
</feature>
<keyword evidence="4 7" id="KW-0378">Hydrolase</keyword>
<organism evidence="9 10">
    <name type="scientific">Lactobacillus melliventris</name>
    <dbReference type="NCBI Taxonomy" id="1218507"/>
    <lineage>
        <taxon>Bacteria</taxon>
        <taxon>Bacillati</taxon>
        <taxon>Bacillota</taxon>
        <taxon>Bacilli</taxon>
        <taxon>Lactobacillales</taxon>
        <taxon>Lactobacillaceae</taxon>
        <taxon>Lactobacillus</taxon>
    </lineage>
</organism>
<dbReference type="InterPro" id="IPR002195">
    <property type="entry name" value="Dihydroorotase_CS"/>
</dbReference>
<feature type="binding site" evidence="7">
    <location>
        <position position="228"/>
    </location>
    <ligand>
        <name>Zn(2+)</name>
        <dbReference type="ChEBI" id="CHEBI:29105"/>
        <label>2</label>
    </ligand>
</feature>
<dbReference type="PANTHER" id="PTHR43668">
    <property type="entry name" value="ALLANTOINASE"/>
    <property type="match status" value="1"/>
</dbReference>
<feature type="binding site" evidence="7">
    <location>
        <position position="56"/>
    </location>
    <ligand>
        <name>Zn(2+)</name>
        <dbReference type="ChEBI" id="CHEBI:29105"/>
        <label>1</label>
    </ligand>
</feature>
<feature type="binding site" evidence="7">
    <location>
        <position position="301"/>
    </location>
    <ligand>
        <name>Zn(2+)</name>
        <dbReference type="ChEBI" id="CHEBI:29105"/>
        <label>1</label>
    </ligand>
</feature>
<comment type="similarity">
    <text evidence="2 7">Belongs to the metallo-dependent hydrolases superfamily. DHOase family. Class I DHOase subfamily.</text>
</comment>
<dbReference type="InterPro" id="IPR032466">
    <property type="entry name" value="Metal_Hydrolase"/>
</dbReference>
<feature type="binding site" evidence="7">
    <location>
        <position position="175"/>
    </location>
    <ligand>
        <name>Zn(2+)</name>
        <dbReference type="ChEBI" id="CHEBI:29105"/>
        <label>2</label>
    </ligand>
</feature>
<sequence length="425" mass="46135">MATVIRNGYIYTGGEIVHSDLLIKNGVIAAIGNNLTAEKEINAQGKLVSPGLVDVHVHYRDPGQTEKEDVRTGSLAAAHGGFTTVCAMPNVDPVPNTTDLMAKMVQNNHKAGLVHILQYAPITVDEDSKEIPDYAGLKKAGCVALSNDGKGVQDAQTMFLAMQKARKNNLLIAEHAQDDSLFNHGVMNDGPTARLLKQEPITELAETTQIARDLLLAEKTGVHYHVCHVSTKTSVELIRIAKSHGINVTCEVAPHHLLLGEENIGKDDSNFKMNPPLRTREDQKALIAGLLDGTIDMIATDHAPHTAKDKQGGFKNAAFGIVGSETAFSELYTKFVKTGTFTLQQLLNWLTIAPAKAFGLKKAGRIAINQPADIAIFNLEQKVAINSSDFKSKAKNTPFNQDLVFGQTELTMVDGKIVFQREESK</sequence>
<evidence type="ECO:0000256" key="1">
    <source>
        <dbReference type="ARBA" id="ARBA00002368"/>
    </source>
</evidence>
<feature type="domain" description="Dihydroorotase catalytic" evidence="8">
    <location>
        <begin position="45"/>
        <end position="233"/>
    </location>
</feature>
<dbReference type="Gene3D" id="3.20.20.140">
    <property type="entry name" value="Metal-dependent hydrolases"/>
    <property type="match status" value="1"/>
</dbReference>
<proteinExistence type="inferred from homology"/>
<dbReference type="PANTHER" id="PTHR43668:SF2">
    <property type="entry name" value="ALLANTOINASE"/>
    <property type="match status" value="1"/>
</dbReference>
<comment type="pathway">
    <text evidence="7">Pyrimidine metabolism; UMP biosynthesis via de novo pathway; (S)-dihydroorotate from bicarbonate: step 3/3.</text>
</comment>
<keyword evidence="10" id="KW-1185">Reference proteome</keyword>
<feature type="binding site" evidence="7">
    <location>
        <position position="148"/>
    </location>
    <ligand>
        <name>Zn(2+)</name>
        <dbReference type="ChEBI" id="CHEBI:29105"/>
        <label>2</label>
    </ligand>
</feature>
<evidence type="ECO:0000256" key="6">
    <source>
        <dbReference type="ARBA" id="ARBA00022975"/>
    </source>
</evidence>
<keyword evidence="3 7" id="KW-0479">Metal-binding</keyword>
<feature type="binding site" evidence="7">
    <location>
        <begin position="58"/>
        <end position="60"/>
    </location>
    <ligand>
        <name>substrate</name>
    </ligand>
</feature>
<dbReference type="PROSITE" id="PS00483">
    <property type="entry name" value="DIHYDROOROTASE_2"/>
    <property type="match status" value="1"/>
</dbReference>
<comment type="function">
    <text evidence="1 7">Catalyzes the reversible cyclization of carbamoyl aspartate to dihydroorotate.</text>
</comment>
<comment type="cofactor">
    <cofactor evidence="7">
        <name>Zn(2+)</name>
        <dbReference type="ChEBI" id="CHEBI:29105"/>
    </cofactor>
    <text evidence="7">Binds 2 Zn(2+) ions per subunit.</text>
</comment>
<feature type="binding site" evidence="7">
    <location>
        <begin position="319"/>
        <end position="320"/>
    </location>
    <ligand>
        <name>substrate</name>
    </ligand>
</feature>
<evidence type="ECO:0000256" key="5">
    <source>
        <dbReference type="ARBA" id="ARBA00022833"/>
    </source>
</evidence>
<feature type="binding site" evidence="7">
    <location>
        <position position="90"/>
    </location>
    <ligand>
        <name>substrate</name>
    </ligand>
</feature>
<dbReference type="Proteomes" id="UP000247698">
    <property type="component" value="Unassembled WGS sequence"/>
</dbReference>
<accession>A0ABX5N0W0</accession>
<dbReference type="EMBL" id="QGLG01000002">
    <property type="protein sequence ID" value="PXY84757.1"/>
    <property type="molecule type" value="Genomic_DNA"/>
</dbReference>
<keyword evidence="5 7" id="KW-0862">Zinc</keyword>
<dbReference type="Pfam" id="PF12890">
    <property type="entry name" value="DHOase"/>
    <property type="match status" value="1"/>
</dbReference>
<name>A0ABX5N0W0_9LACO</name>
<comment type="catalytic activity">
    <reaction evidence="7">
        <text>(S)-dihydroorotate + H2O = N-carbamoyl-L-aspartate + H(+)</text>
        <dbReference type="Rhea" id="RHEA:24296"/>
        <dbReference type="ChEBI" id="CHEBI:15377"/>
        <dbReference type="ChEBI" id="CHEBI:15378"/>
        <dbReference type="ChEBI" id="CHEBI:30864"/>
        <dbReference type="ChEBI" id="CHEBI:32814"/>
        <dbReference type="EC" id="3.5.2.3"/>
    </reaction>
</comment>
<evidence type="ECO:0000256" key="2">
    <source>
        <dbReference type="ARBA" id="ARBA00010286"/>
    </source>
</evidence>
<feature type="binding site" evidence="7">
    <location>
        <position position="274"/>
    </location>
    <ligand>
        <name>substrate</name>
    </ligand>
</feature>
<dbReference type="HAMAP" id="MF_00220_B">
    <property type="entry name" value="PyrC_classI_B"/>
    <property type="match status" value="1"/>
</dbReference>